<dbReference type="EMBL" id="CM009298">
    <property type="protein sequence ID" value="KAI9388236.1"/>
    <property type="molecule type" value="Genomic_DNA"/>
</dbReference>
<name>A0ACC0SG71_POPTR</name>
<accession>A0ACC0SG71</accession>
<keyword evidence="2" id="KW-1185">Reference proteome</keyword>
<gene>
    <name evidence="1" type="ORF">POPTR_009G033201v4</name>
</gene>
<proteinExistence type="predicted"/>
<dbReference type="Proteomes" id="UP000006729">
    <property type="component" value="Chromosome 9"/>
</dbReference>
<evidence type="ECO:0000313" key="1">
    <source>
        <dbReference type="EMBL" id="KAI9388236.1"/>
    </source>
</evidence>
<sequence>MPTKFLLLSTLVLPLQSMVFIKLSQHFSLSLSLSLSLFSQRFEKIEEEIEMLQCKLKNIEKGIAFSGKKTKTARSQGRKIQITVEHERPRHGLTYNITIMV</sequence>
<evidence type="ECO:0000313" key="2">
    <source>
        <dbReference type="Proteomes" id="UP000006729"/>
    </source>
</evidence>
<organism evidence="1 2">
    <name type="scientific">Populus trichocarpa</name>
    <name type="common">Western balsam poplar</name>
    <name type="synonym">Populus balsamifera subsp. trichocarpa</name>
    <dbReference type="NCBI Taxonomy" id="3694"/>
    <lineage>
        <taxon>Eukaryota</taxon>
        <taxon>Viridiplantae</taxon>
        <taxon>Streptophyta</taxon>
        <taxon>Embryophyta</taxon>
        <taxon>Tracheophyta</taxon>
        <taxon>Spermatophyta</taxon>
        <taxon>Magnoliopsida</taxon>
        <taxon>eudicotyledons</taxon>
        <taxon>Gunneridae</taxon>
        <taxon>Pentapetalae</taxon>
        <taxon>rosids</taxon>
        <taxon>fabids</taxon>
        <taxon>Malpighiales</taxon>
        <taxon>Salicaceae</taxon>
        <taxon>Saliceae</taxon>
        <taxon>Populus</taxon>
    </lineage>
</organism>
<protein>
    <submittedName>
        <fullName evidence="1">Uncharacterized protein</fullName>
    </submittedName>
</protein>
<reference evidence="1 2" key="1">
    <citation type="journal article" date="2006" name="Science">
        <title>The genome of black cottonwood, Populus trichocarpa (Torr. &amp; Gray).</title>
        <authorList>
            <person name="Tuskan G.A."/>
            <person name="Difazio S."/>
            <person name="Jansson S."/>
            <person name="Bohlmann J."/>
            <person name="Grigoriev I."/>
            <person name="Hellsten U."/>
            <person name="Putnam N."/>
            <person name="Ralph S."/>
            <person name="Rombauts S."/>
            <person name="Salamov A."/>
            <person name="Schein J."/>
            <person name="Sterck L."/>
            <person name="Aerts A."/>
            <person name="Bhalerao R.R."/>
            <person name="Bhalerao R.P."/>
            <person name="Blaudez D."/>
            <person name="Boerjan W."/>
            <person name="Brun A."/>
            <person name="Brunner A."/>
            <person name="Busov V."/>
            <person name="Campbell M."/>
            <person name="Carlson J."/>
            <person name="Chalot M."/>
            <person name="Chapman J."/>
            <person name="Chen G.L."/>
            <person name="Cooper D."/>
            <person name="Coutinho P.M."/>
            <person name="Couturier J."/>
            <person name="Covert S."/>
            <person name="Cronk Q."/>
            <person name="Cunningham R."/>
            <person name="Davis J."/>
            <person name="Degroeve S."/>
            <person name="Dejardin A."/>
            <person name="Depamphilis C."/>
            <person name="Detter J."/>
            <person name="Dirks B."/>
            <person name="Dubchak I."/>
            <person name="Duplessis S."/>
            <person name="Ehlting J."/>
            <person name="Ellis B."/>
            <person name="Gendler K."/>
            <person name="Goodstein D."/>
            <person name="Gribskov M."/>
            <person name="Grimwood J."/>
            <person name="Groover A."/>
            <person name="Gunter L."/>
            <person name="Hamberger B."/>
            <person name="Heinze B."/>
            <person name="Helariutta Y."/>
            <person name="Henrissat B."/>
            <person name="Holligan D."/>
            <person name="Holt R."/>
            <person name="Huang W."/>
            <person name="Islam-Faridi N."/>
            <person name="Jones S."/>
            <person name="Jones-Rhoades M."/>
            <person name="Jorgensen R."/>
            <person name="Joshi C."/>
            <person name="Kangasjarvi J."/>
            <person name="Karlsson J."/>
            <person name="Kelleher C."/>
            <person name="Kirkpatrick R."/>
            <person name="Kirst M."/>
            <person name="Kohler A."/>
            <person name="Kalluri U."/>
            <person name="Larimer F."/>
            <person name="Leebens-Mack J."/>
            <person name="Leple J.C."/>
            <person name="Locascio P."/>
            <person name="Lou Y."/>
            <person name="Lucas S."/>
            <person name="Martin F."/>
            <person name="Montanini B."/>
            <person name="Napoli C."/>
            <person name="Nelson D.R."/>
            <person name="Nelson C."/>
            <person name="Nieminen K."/>
            <person name="Nilsson O."/>
            <person name="Pereda V."/>
            <person name="Peter G."/>
            <person name="Philippe R."/>
            <person name="Pilate G."/>
            <person name="Poliakov A."/>
            <person name="Razumovskaya J."/>
            <person name="Richardson P."/>
            <person name="Rinaldi C."/>
            <person name="Ritland K."/>
            <person name="Rouze P."/>
            <person name="Ryaboy D."/>
            <person name="Schmutz J."/>
            <person name="Schrader J."/>
            <person name="Segerman B."/>
            <person name="Shin H."/>
            <person name="Siddiqui A."/>
            <person name="Sterky F."/>
            <person name="Terry A."/>
            <person name="Tsai C.J."/>
            <person name="Uberbacher E."/>
            <person name="Unneberg P."/>
            <person name="Vahala J."/>
            <person name="Wall K."/>
            <person name="Wessler S."/>
            <person name="Yang G."/>
            <person name="Yin T."/>
            <person name="Douglas C."/>
            <person name="Marra M."/>
            <person name="Sandberg G."/>
            <person name="Van de Peer Y."/>
            <person name="Rokhsar D."/>
        </authorList>
    </citation>
    <scope>NUCLEOTIDE SEQUENCE [LARGE SCALE GENOMIC DNA]</scope>
    <source>
        <strain evidence="2">cv. Nisqually</strain>
    </source>
</reference>
<comment type="caution">
    <text evidence="1">The sequence shown here is derived from an EMBL/GenBank/DDBJ whole genome shotgun (WGS) entry which is preliminary data.</text>
</comment>